<dbReference type="AlphaFoldDB" id="A0A5B7WS07"/>
<dbReference type="InterPro" id="IPR005119">
    <property type="entry name" value="LysR_subst-bd"/>
</dbReference>
<dbReference type="EMBL" id="CP034412">
    <property type="protein sequence ID" value="QCY45813.1"/>
    <property type="molecule type" value="Genomic_DNA"/>
</dbReference>
<dbReference type="Pfam" id="PF03466">
    <property type="entry name" value="LysR_substrate"/>
    <property type="match status" value="1"/>
</dbReference>
<dbReference type="Gene3D" id="3.40.190.290">
    <property type="match status" value="1"/>
</dbReference>
<keyword evidence="8" id="KW-1185">Reference proteome</keyword>
<dbReference type="InterPro" id="IPR017685">
    <property type="entry name" value="ArgP"/>
</dbReference>
<dbReference type="Gene3D" id="1.10.10.10">
    <property type="entry name" value="Winged helix-like DNA-binding domain superfamily/Winged helix DNA-binding domain"/>
    <property type="match status" value="1"/>
</dbReference>
<dbReference type="InterPro" id="IPR036390">
    <property type="entry name" value="WH_DNA-bd_sf"/>
</dbReference>
<gene>
    <name evidence="7" type="ORF">GcLGCM259_0019</name>
</gene>
<evidence type="ECO:0000256" key="3">
    <source>
        <dbReference type="ARBA" id="ARBA00023125"/>
    </source>
</evidence>
<dbReference type="Proteomes" id="UP000307000">
    <property type="component" value="Chromosome"/>
</dbReference>
<dbReference type="NCBIfam" id="TIGR03298">
    <property type="entry name" value="argP"/>
    <property type="match status" value="1"/>
</dbReference>
<dbReference type="InterPro" id="IPR036388">
    <property type="entry name" value="WH-like_DNA-bd_sf"/>
</dbReference>
<dbReference type="InterPro" id="IPR050176">
    <property type="entry name" value="LTTR"/>
</dbReference>
<dbReference type="Pfam" id="PF00126">
    <property type="entry name" value="HTH_1"/>
    <property type="match status" value="1"/>
</dbReference>
<dbReference type="InterPro" id="IPR000847">
    <property type="entry name" value="LysR_HTH_N"/>
</dbReference>
<evidence type="ECO:0000256" key="4">
    <source>
        <dbReference type="ARBA" id="ARBA00023159"/>
    </source>
</evidence>
<evidence type="ECO:0000313" key="7">
    <source>
        <dbReference type="EMBL" id="QCY45813.1"/>
    </source>
</evidence>
<accession>A0A5B7WS07</accession>
<dbReference type="SUPFAM" id="SSF46785">
    <property type="entry name" value="Winged helix' DNA-binding domain"/>
    <property type="match status" value="1"/>
</dbReference>
<organism evidence="7 8">
    <name type="scientific">Glutamicibacter creatinolyticus</name>
    <dbReference type="NCBI Taxonomy" id="162496"/>
    <lineage>
        <taxon>Bacteria</taxon>
        <taxon>Bacillati</taxon>
        <taxon>Actinomycetota</taxon>
        <taxon>Actinomycetes</taxon>
        <taxon>Micrococcales</taxon>
        <taxon>Micrococcaceae</taxon>
        <taxon>Glutamicibacter</taxon>
    </lineage>
</organism>
<dbReference type="PROSITE" id="PS50931">
    <property type="entry name" value="HTH_LYSR"/>
    <property type="match status" value="1"/>
</dbReference>
<evidence type="ECO:0000313" key="8">
    <source>
        <dbReference type="Proteomes" id="UP000307000"/>
    </source>
</evidence>
<name>A0A5B7WS07_9MICC</name>
<feature type="domain" description="HTH lysR-type" evidence="6">
    <location>
        <begin position="3"/>
        <end position="59"/>
    </location>
</feature>
<keyword evidence="3" id="KW-0238">DNA-binding</keyword>
<evidence type="ECO:0000256" key="2">
    <source>
        <dbReference type="ARBA" id="ARBA00023015"/>
    </source>
</evidence>
<protein>
    <submittedName>
        <fullName evidence="7">HTH-type transcriptional regulator</fullName>
    </submittedName>
</protein>
<proteinExistence type="inferred from homology"/>
<keyword evidence="2" id="KW-0805">Transcription regulation</keyword>
<evidence type="ECO:0000259" key="6">
    <source>
        <dbReference type="PROSITE" id="PS50931"/>
    </source>
</evidence>
<dbReference type="GO" id="GO:0003700">
    <property type="term" value="F:DNA-binding transcription factor activity"/>
    <property type="evidence" value="ECO:0007669"/>
    <property type="project" value="InterPro"/>
</dbReference>
<sequence>MNFDFEQLETLLAVIEAGSFDGAAIDLGISASAVSQRMKALEKRAGTILVLRSKPVRPTEPGVTVLRYARQIVSLGRELNTHLGEGEHAETPQRITIGVNADSLATWFIDVLRELGRREDLICDLRRGDEHRNAELLRKGEVSGVVTTGADAVQGCAVQKLGTMRYWAVASTEFIARRGGMAPRDWLAVAPVVIFDRDDPLQAQLRGRVTGQSTWDGVATHYVPDSWRYATAIEAGMGWGMLPELQLRQLPELHRLDDAWSIEVPLYWQRWSMGSRALDSFGRILMSAAQAAGL</sequence>
<dbReference type="NCBIfam" id="NF002964">
    <property type="entry name" value="PRK03635.1"/>
    <property type="match status" value="1"/>
</dbReference>
<reference evidence="7 8" key="1">
    <citation type="submission" date="2018-12" db="EMBL/GenBank/DDBJ databases">
        <title>Complete Genome Sequence of Glutamicibacter creatinolyticus strain LGCM259,isolated from an abscess of a 12-year-old mare in Italy.</title>
        <authorList>
            <person name="Santos R.G."/>
            <person name="Silva A.L."/>
            <person name="Seyffert N."/>
            <person name="Castro T.L.P."/>
            <person name="Attili A.R."/>
            <person name="Rifici C."/>
            <person name="Mazzullo G."/>
            <person name="Brenig B."/>
            <person name="Venanzi F."/>
            <person name="Azevedo V."/>
        </authorList>
    </citation>
    <scope>NUCLEOTIDE SEQUENCE [LARGE SCALE GENOMIC DNA]</scope>
    <source>
        <strain evidence="7 8">LGCM 259</strain>
    </source>
</reference>
<dbReference type="KEGG" id="gcr:GcLGCM259_0019"/>
<evidence type="ECO:0000256" key="1">
    <source>
        <dbReference type="ARBA" id="ARBA00009437"/>
    </source>
</evidence>
<evidence type="ECO:0000256" key="5">
    <source>
        <dbReference type="ARBA" id="ARBA00023163"/>
    </source>
</evidence>
<dbReference type="PANTHER" id="PTHR30579">
    <property type="entry name" value="TRANSCRIPTIONAL REGULATOR"/>
    <property type="match status" value="1"/>
</dbReference>
<keyword evidence="4" id="KW-0010">Activator</keyword>
<dbReference type="SUPFAM" id="SSF53850">
    <property type="entry name" value="Periplasmic binding protein-like II"/>
    <property type="match status" value="1"/>
</dbReference>
<keyword evidence="5" id="KW-0804">Transcription</keyword>
<dbReference type="GO" id="GO:0003677">
    <property type="term" value="F:DNA binding"/>
    <property type="evidence" value="ECO:0007669"/>
    <property type="project" value="UniProtKB-KW"/>
</dbReference>
<dbReference type="RefSeq" id="WP_138925382.1">
    <property type="nucleotide sequence ID" value="NZ_CP034412.1"/>
</dbReference>
<dbReference type="PANTHER" id="PTHR30579:SF2">
    <property type="entry name" value="HTH-TYPE TRANSCRIPTIONAL REGULATOR ARGP"/>
    <property type="match status" value="1"/>
</dbReference>
<comment type="similarity">
    <text evidence="1">Belongs to the LysR transcriptional regulatory family.</text>
</comment>